<gene>
    <name evidence="1" type="ORF">ABWT76_005006</name>
</gene>
<proteinExistence type="predicted"/>
<organism evidence="1">
    <name type="scientific">Planktothricoides raciborskii GIHE-MW2</name>
    <dbReference type="NCBI Taxonomy" id="2792601"/>
    <lineage>
        <taxon>Bacteria</taxon>
        <taxon>Bacillati</taxon>
        <taxon>Cyanobacteriota</taxon>
        <taxon>Cyanophyceae</taxon>
        <taxon>Oscillatoriophycideae</taxon>
        <taxon>Oscillatoriales</taxon>
        <taxon>Oscillatoriaceae</taxon>
        <taxon>Planktothricoides</taxon>
    </lineage>
</organism>
<dbReference type="RefSeq" id="WP_054464767.1">
    <property type="nucleotide sequence ID" value="NZ_CP159837.1"/>
</dbReference>
<name>A0AAU8JBS2_9CYAN</name>
<evidence type="ECO:0000313" key="1">
    <source>
        <dbReference type="EMBL" id="XCM36257.1"/>
    </source>
</evidence>
<dbReference type="EMBL" id="CP159837">
    <property type="protein sequence ID" value="XCM36257.1"/>
    <property type="molecule type" value="Genomic_DNA"/>
</dbReference>
<accession>A0AAU8JBS2</accession>
<dbReference type="AlphaFoldDB" id="A0AAU8JBS2"/>
<sequence length="68" mass="8129">MSEFNQKPKSYALENLENMILESFNFHQNDKEDEFNRLPEILVAPDLLKMRDRMSQLEKEFFGIFTNG</sequence>
<reference evidence="1" key="1">
    <citation type="submission" date="2024-07" db="EMBL/GenBank/DDBJ databases">
        <authorList>
            <person name="Kim Y.J."/>
            <person name="Jeong J.Y."/>
        </authorList>
    </citation>
    <scope>NUCLEOTIDE SEQUENCE</scope>
    <source>
        <strain evidence="1">GIHE-MW2</strain>
    </source>
</reference>
<protein>
    <submittedName>
        <fullName evidence="1">Uncharacterized protein</fullName>
    </submittedName>
</protein>